<dbReference type="AlphaFoldDB" id="A0A9P4IUU4"/>
<dbReference type="OrthoDB" id="498590at2759"/>
<feature type="compositionally biased region" description="Basic and acidic residues" evidence="1">
    <location>
        <begin position="974"/>
        <end position="986"/>
    </location>
</feature>
<feature type="region of interest" description="Disordered" evidence="1">
    <location>
        <begin position="1121"/>
        <end position="1182"/>
    </location>
</feature>
<dbReference type="SUPFAM" id="SSF48371">
    <property type="entry name" value="ARM repeat"/>
    <property type="match status" value="1"/>
</dbReference>
<dbReference type="InterPro" id="IPR016024">
    <property type="entry name" value="ARM-type_fold"/>
</dbReference>
<accession>A0A9P4IUU4</accession>
<feature type="region of interest" description="Disordered" evidence="1">
    <location>
        <begin position="974"/>
        <end position="1054"/>
    </location>
</feature>
<name>A0A9P4IUU4_9PEZI</name>
<dbReference type="GO" id="GO:0003682">
    <property type="term" value="F:chromatin binding"/>
    <property type="evidence" value="ECO:0007669"/>
    <property type="project" value="TreeGrafter"/>
</dbReference>
<dbReference type="GO" id="GO:0008278">
    <property type="term" value="C:cohesin complex"/>
    <property type="evidence" value="ECO:0007669"/>
    <property type="project" value="TreeGrafter"/>
</dbReference>
<comment type="caution">
    <text evidence="3">The sequence shown here is derived from an EMBL/GenBank/DDBJ whole genome shotgun (WGS) entry which is preliminary data.</text>
</comment>
<dbReference type="InterPro" id="IPR013721">
    <property type="entry name" value="STAG"/>
</dbReference>
<reference evidence="3" key="1">
    <citation type="journal article" date="2020" name="Stud. Mycol.">
        <title>101 Dothideomycetes genomes: a test case for predicting lifestyles and emergence of pathogens.</title>
        <authorList>
            <person name="Haridas S."/>
            <person name="Albert R."/>
            <person name="Binder M."/>
            <person name="Bloem J."/>
            <person name="Labutti K."/>
            <person name="Salamov A."/>
            <person name="Andreopoulos B."/>
            <person name="Baker S."/>
            <person name="Barry K."/>
            <person name="Bills G."/>
            <person name="Bluhm B."/>
            <person name="Cannon C."/>
            <person name="Castanera R."/>
            <person name="Culley D."/>
            <person name="Daum C."/>
            <person name="Ezra D."/>
            <person name="Gonzalez J."/>
            <person name="Henrissat B."/>
            <person name="Kuo A."/>
            <person name="Liang C."/>
            <person name="Lipzen A."/>
            <person name="Lutzoni F."/>
            <person name="Magnuson J."/>
            <person name="Mondo S."/>
            <person name="Nolan M."/>
            <person name="Ohm R."/>
            <person name="Pangilinan J."/>
            <person name="Park H.-J."/>
            <person name="Ramirez L."/>
            <person name="Alfaro M."/>
            <person name="Sun H."/>
            <person name="Tritt A."/>
            <person name="Yoshinaga Y."/>
            <person name="Zwiers L.-H."/>
            <person name="Turgeon B."/>
            <person name="Goodwin S."/>
            <person name="Spatafora J."/>
            <person name="Crous P."/>
            <person name="Grigoriev I."/>
        </authorList>
    </citation>
    <scope>NUCLEOTIDE SEQUENCE</scope>
    <source>
        <strain evidence="3">CBS 260.36</strain>
    </source>
</reference>
<dbReference type="InterPro" id="IPR020839">
    <property type="entry name" value="SCD"/>
</dbReference>
<dbReference type="PROSITE" id="PS51425">
    <property type="entry name" value="SCD"/>
    <property type="match status" value="1"/>
</dbReference>
<feature type="compositionally biased region" description="Acidic residues" evidence="1">
    <location>
        <begin position="56"/>
        <end position="84"/>
    </location>
</feature>
<dbReference type="PANTHER" id="PTHR11199">
    <property type="entry name" value="STROMAL ANTIGEN"/>
    <property type="match status" value="1"/>
</dbReference>
<feature type="region of interest" description="Disordered" evidence="1">
    <location>
        <begin position="652"/>
        <end position="673"/>
    </location>
</feature>
<dbReference type="InterPro" id="IPR039662">
    <property type="entry name" value="Cohesin_Scc3/SA"/>
</dbReference>
<feature type="region of interest" description="Disordered" evidence="1">
    <location>
        <begin position="308"/>
        <end position="333"/>
    </location>
</feature>
<dbReference type="Gene3D" id="1.25.10.10">
    <property type="entry name" value="Leucine-rich Repeat Variant"/>
    <property type="match status" value="1"/>
</dbReference>
<dbReference type="GO" id="GO:0000785">
    <property type="term" value="C:chromatin"/>
    <property type="evidence" value="ECO:0007669"/>
    <property type="project" value="TreeGrafter"/>
</dbReference>
<feature type="region of interest" description="Disordered" evidence="1">
    <location>
        <begin position="1"/>
        <end position="133"/>
    </location>
</feature>
<evidence type="ECO:0000313" key="3">
    <source>
        <dbReference type="EMBL" id="KAF2148262.1"/>
    </source>
</evidence>
<sequence>MPGVLIDAMSSPTATADEAVKPSDKRRSGRVSKRPEFLGASHPANSKRKRGHAEDGAEVEDGGSSGSDEDEEDAEDDEPDEEELREERRAKKSKSTPKRPAAKKAKTNGAPLRMPIRSTAQKARPSKKRAVAGTVPDADQAGGLYAEIFASDKSVEEVVSEWVQRFDEHESAALAEIVNFVLRCCGCESEVTNYDVEDVDSANNKLGDLQEEFQAQNVTDYPIILRTKAGITLKHTMEEFFKILIKTIDAADIIFTRVELIENVQVWLSTMSAAQNRPFRHTATVASLAVIDALCDIGRDCATTAATAKRQGENMRKGKGANKKRASGLDKDAEKAKQKQTFVDTAVKDWFDTIYIHRYRDIDPKIRVDCAEALGRWITTYPDEFFDAAHLRYLGWVLSDTNSHARHEVLKSLIKLYEQKDRLAGLKVFTERFRERIVEMAALDSETSVRASAIKLLNLLRSAGYLEPDDIDMVGRLIFDADQRVREAVVPFFTASHGDIYESKVEDLGGEDTIDEEMGDVAKSNDRPGLPWLKLKCLAEVLEAYDAFDPKMSKHTVQGSSGQFRLHAEEVESRFVTVGESLYHDTDIIQDWETLAKYLLYDTSEGAQNGSADGTAAQLKEFCKLSAREEYVLLELLNVSIRQHVTELLEASAERKGKKTKRQREDLADEQESSAREIANLIPQLLKRFGDSPDTALAVLRLERIVDLNALSEIYKTVLDDIEKQFLTHGNEEVMTEASRALLRARTYDELGDETEEKIEELWEETLDTFRRLCASIDPSARGGQPPNVLDGLTKTVYRLERLSSISNPTQHLSAVPEAPKTKSRGKQPAQVSALELLTALARRAAINEDTQGDRATAQAEDALSSHAAQTLGFHVLWTTSTIVKGLPSSPPESQSSHLLTIRASLISTLTSILDHRSPSSPIAAELSHILLDLHSSAAHLRSLNSLTLTMSATTQSLILRVLTACERRLAAKTGKHIDAPREPAPRKRRPRPRAQDDDEMDDAALAASPVASDDEAEPQERETSAPPSLISDSSSSSESDAEEEADEMRSARRAARHQGAALVAEQRLCELGGKMVLAVAAGAVADEKAVSKRLELNRAKLGANWREVVKYLDNLKEAGKKVGGKGAKKKEKEKAVEVESESSENEVEEAEGEGEGEGEEQEQVEEEEEEREAEVESVLGD</sequence>
<feature type="compositionally biased region" description="Basic residues" evidence="1">
    <location>
        <begin position="317"/>
        <end position="326"/>
    </location>
</feature>
<dbReference type="Proteomes" id="UP000799439">
    <property type="component" value="Unassembled WGS sequence"/>
</dbReference>
<evidence type="ECO:0000256" key="1">
    <source>
        <dbReference type="SAM" id="MobiDB-lite"/>
    </source>
</evidence>
<dbReference type="PANTHER" id="PTHR11199:SF0">
    <property type="entry name" value="LD34181P-RELATED"/>
    <property type="match status" value="1"/>
</dbReference>
<keyword evidence="4" id="KW-1185">Reference proteome</keyword>
<dbReference type="InterPro" id="IPR056396">
    <property type="entry name" value="HEAT_SCC3-SA"/>
</dbReference>
<dbReference type="InterPro" id="IPR011989">
    <property type="entry name" value="ARM-like"/>
</dbReference>
<feature type="domain" description="SCD" evidence="2">
    <location>
        <begin position="355"/>
        <end position="440"/>
    </location>
</feature>
<proteinExistence type="predicted"/>
<evidence type="ECO:0000259" key="2">
    <source>
        <dbReference type="PROSITE" id="PS51425"/>
    </source>
</evidence>
<organism evidence="3 4">
    <name type="scientific">Myriangium duriaei CBS 260.36</name>
    <dbReference type="NCBI Taxonomy" id="1168546"/>
    <lineage>
        <taxon>Eukaryota</taxon>
        <taxon>Fungi</taxon>
        <taxon>Dikarya</taxon>
        <taxon>Ascomycota</taxon>
        <taxon>Pezizomycotina</taxon>
        <taxon>Dothideomycetes</taxon>
        <taxon>Dothideomycetidae</taxon>
        <taxon>Myriangiales</taxon>
        <taxon>Myriangiaceae</taxon>
        <taxon>Myriangium</taxon>
    </lineage>
</organism>
<dbReference type="EMBL" id="ML996093">
    <property type="protein sequence ID" value="KAF2148262.1"/>
    <property type="molecule type" value="Genomic_DNA"/>
</dbReference>
<feature type="region of interest" description="Disordered" evidence="1">
    <location>
        <begin position="809"/>
        <end position="830"/>
    </location>
</feature>
<dbReference type="Pfam" id="PF24571">
    <property type="entry name" value="HEAT_SCC3-SA"/>
    <property type="match status" value="1"/>
</dbReference>
<dbReference type="GO" id="GO:0007062">
    <property type="term" value="P:sister chromatid cohesion"/>
    <property type="evidence" value="ECO:0007669"/>
    <property type="project" value="UniProtKB-ARBA"/>
</dbReference>
<gene>
    <name evidence="3" type="ORF">K461DRAFT_324634</name>
</gene>
<feature type="compositionally biased region" description="Basic residues" evidence="1">
    <location>
        <begin position="90"/>
        <end position="106"/>
    </location>
</feature>
<dbReference type="Pfam" id="PF21581">
    <property type="entry name" value="SCD"/>
    <property type="match status" value="1"/>
</dbReference>
<evidence type="ECO:0000313" key="4">
    <source>
        <dbReference type="Proteomes" id="UP000799439"/>
    </source>
</evidence>
<feature type="compositionally biased region" description="Acidic residues" evidence="1">
    <location>
        <begin position="1139"/>
        <end position="1176"/>
    </location>
</feature>
<protein>
    <submittedName>
        <fullName evidence="3">STAG-domain-containing protein</fullName>
    </submittedName>
</protein>
<dbReference type="Pfam" id="PF08514">
    <property type="entry name" value="STAG"/>
    <property type="match status" value="1"/>
</dbReference>
<dbReference type="GO" id="GO:0005634">
    <property type="term" value="C:nucleus"/>
    <property type="evidence" value="ECO:0007669"/>
    <property type="project" value="TreeGrafter"/>
</dbReference>